<dbReference type="EMBL" id="WPIP01000210">
    <property type="protein sequence ID" value="MVM93443.1"/>
    <property type="molecule type" value="Genomic_DNA"/>
</dbReference>
<comment type="caution">
    <text evidence="2">The sequence shown here is derived from an EMBL/GenBank/DDBJ whole genome shotgun (WGS) entry which is preliminary data.</text>
</comment>
<evidence type="ECO:0000313" key="2">
    <source>
        <dbReference type="EMBL" id="MVM93443.1"/>
    </source>
</evidence>
<dbReference type="KEGG" id="abk:LX00_18185"/>
<evidence type="ECO:0000313" key="1">
    <source>
        <dbReference type="EMBL" id="KQE07628.1"/>
    </source>
</evidence>
<accession>A0A0E1FKI7</accession>
<dbReference type="Proteomes" id="UP000051449">
    <property type="component" value="Unassembled WGS sequence"/>
</dbReference>
<evidence type="ECO:0008006" key="5">
    <source>
        <dbReference type="Google" id="ProtNLM"/>
    </source>
</evidence>
<organism evidence="2 4">
    <name type="scientific">Acinetobacter baumannii</name>
    <dbReference type="NCBI Taxonomy" id="470"/>
    <lineage>
        <taxon>Bacteria</taxon>
        <taxon>Pseudomonadati</taxon>
        <taxon>Pseudomonadota</taxon>
        <taxon>Gammaproteobacteria</taxon>
        <taxon>Moraxellales</taxon>
        <taxon>Moraxellaceae</taxon>
        <taxon>Acinetobacter</taxon>
        <taxon>Acinetobacter calcoaceticus/baumannii complex</taxon>
    </lineage>
</organism>
<dbReference type="EMBL" id="LLGC01000119">
    <property type="protein sequence ID" value="KQE07628.1"/>
    <property type="molecule type" value="Genomic_DNA"/>
</dbReference>
<name>A0A0E1FKI7_ACIBA</name>
<reference evidence="2 4" key="2">
    <citation type="submission" date="2019-11" db="EMBL/GenBank/DDBJ databases">
        <title>Multidrug-resistant Acinetobacter baumannii moving toward extensively drug-resistant over fifteen years in South of Brazil.</title>
        <authorList>
            <person name="Fedrigo N.H."/>
            <person name="Cerdeira L."/>
            <person name="Fuga B."/>
            <person name="Marini P.V.B."/>
            <person name="Shinohara D.R."/>
            <person name="Carrara-Marroni F.E."/>
            <person name="Lincopan N."/>
            <person name="Tognim M.C.B."/>
        </authorList>
    </citation>
    <scope>NUCLEOTIDE SEQUENCE [LARGE SCALE GENOMIC DNA]</scope>
    <source>
        <strain evidence="2 4">Ac576</strain>
    </source>
</reference>
<evidence type="ECO:0000313" key="4">
    <source>
        <dbReference type="Proteomes" id="UP000439424"/>
    </source>
</evidence>
<dbReference type="RefSeq" id="WP_001033666.1">
    <property type="nucleotide sequence ID" value="NZ_CM125926.1"/>
</dbReference>
<reference evidence="1 3" key="1">
    <citation type="submission" date="2015-10" db="EMBL/GenBank/DDBJ databases">
        <title>The utility of whole genome sequencing in characterizing Acinetobacter epidemiology and analyzing hospital outbreaks.</title>
        <authorList>
            <person name="Ozer E.A."/>
            <person name="Fitzpatrick M.A."/>
            <person name="Hauser A.R."/>
        </authorList>
    </citation>
    <scope>NUCLEOTIDE SEQUENCE [LARGE SCALE GENOMIC DNA]</scope>
    <source>
        <strain evidence="1 3">ABBL072</strain>
    </source>
</reference>
<proteinExistence type="predicted"/>
<dbReference type="Proteomes" id="UP000439424">
    <property type="component" value="Unassembled WGS sequence"/>
</dbReference>
<dbReference type="KEGG" id="abau:IX87_13875"/>
<protein>
    <recommendedName>
        <fullName evidence="5">Lipoprotein</fullName>
    </recommendedName>
</protein>
<gene>
    <name evidence="1" type="ORF">APD33_07130</name>
    <name evidence="2" type="ORF">GNY86_18060</name>
</gene>
<sequence length="157" mass="18056">MNKILIALSFLFLTACNDFNKLEKESNASIEHQNESNSVIKSQLSNSNDSLIKETTVSQVKDKKIENSKPQMDAQDKITCMGKTLNDWYTFDEKLEQPKCKKLNGYKLKNYQCSVEKNVFDLNSDAIRITMKDTRVFAFHSLEQCQEAVEMWEANGI</sequence>
<dbReference type="AlphaFoldDB" id="A0A0E1FKI7"/>
<evidence type="ECO:0000313" key="3">
    <source>
        <dbReference type="Proteomes" id="UP000051449"/>
    </source>
</evidence>
<dbReference type="PROSITE" id="PS51257">
    <property type="entry name" value="PROKAR_LIPOPROTEIN"/>
    <property type="match status" value="1"/>
</dbReference>